<dbReference type="OrthoDB" id="3261714at2759"/>
<reference evidence="2" key="2">
    <citation type="submission" date="2015-01" db="EMBL/GenBank/DDBJ databases">
        <title>Evolutionary Origins and Diversification of the Mycorrhizal Mutualists.</title>
        <authorList>
            <consortium name="DOE Joint Genome Institute"/>
            <consortium name="Mycorrhizal Genomics Consortium"/>
            <person name="Kohler A."/>
            <person name="Kuo A."/>
            <person name="Nagy L.G."/>
            <person name="Floudas D."/>
            <person name="Copeland A."/>
            <person name="Barry K.W."/>
            <person name="Cichocki N."/>
            <person name="Veneault-Fourrey C."/>
            <person name="LaButti K."/>
            <person name="Lindquist E.A."/>
            <person name="Lipzen A."/>
            <person name="Lundell T."/>
            <person name="Morin E."/>
            <person name="Murat C."/>
            <person name="Riley R."/>
            <person name="Ohm R."/>
            <person name="Sun H."/>
            <person name="Tunlid A."/>
            <person name="Henrissat B."/>
            <person name="Grigoriev I.V."/>
            <person name="Hibbett D.S."/>
            <person name="Martin F."/>
        </authorList>
    </citation>
    <scope>NUCLEOTIDE SEQUENCE [LARGE SCALE GENOMIC DNA]</scope>
    <source>
        <strain evidence="2">441</strain>
    </source>
</reference>
<evidence type="ECO:0000313" key="1">
    <source>
        <dbReference type="EMBL" id="KIK25011.1"/>
    </source>
</evidence>
<name>A0A0C9Z732_9AGAM</name>
<sequence>MPVTPVPVGPPPQRDSLTTLESLFAGLDELLDESEFEAECKRWRECTREEWLKGGEELSKEFQDLLDLVRARKRTRFMAVTT</sequence>
<dbReference type="HOGENOM" id="CLU_2559161_0_0_1"/>
<reference evidence="1 2" key="1">
    <citation type="submission" date="2014-04" db="EMBL/GenBank/DDBJ databases">
        <authorList>
            <consortium name="DOE Joint Genome Institute"/>
            <person name="Kuo A."/>
            <person name="Kohler A."/>
            <person name="Costa M.D."/>
            <person name="Nagy L.G."/>
            <person name="Floudas D."/>
            <person name="Copeland A."/>
            <person name="Barry K.W."/>
            <person name="Cichocki N."/>
            <person name="Veneault-Fourrey C."/>
            <person name="LaButti K."/>
            <person name="Lindquist E.A."/>
            <person name="Lipzen A."/>
            <person name="Lundell T."/>
            <person name="Morin E."/>
            <person name="Murat C."/>
            <person name="Sun H."/>
            <person name="Tunlid A."/>
            <person name="Henrissat B."/>
            <person name="Grigoriev I.V."/>
            <person name="Hibbett D.S."/>
            <person name="Martin F."/>
            <person name="Nordberg H.P."/>
            <person name="Cantor M.N."/>
            <person name="Hua S.X."/>
        </authorList>
    </citation>
    <scope>NUCLEOTIDE SEQUENCE [LARGE SCALE GENOMIC DNA]</scope>
    <source>
        <strain evidence="1 2">441</strain>
    </source>
</reference>
<proteinExistence type="predicted"/>
<evidence type="ECO:0000313" key="2">
    <source>
        <dbReference type="Proteomes" id="UP000054018"/>
    </source>
</evidence>
<protein>
    <submittedName>
        <fullName evidence="1">Uncharacterized protein</fullName>
    </submittedName>
</protein>
<dbReference type="EMBL" id="KN833711">
    <property type="protein sequence ID" value="KIK25011.1"/>
    <property type="molecule type" value="Genomic_DNA"/>
</dbReference>
<dbReference type="Proteomes" id="UP000054018">
    <property type="component" value="Unassembled WGS sequence"/>
</dbReference>
<keyword evidence="2" id="KW-1185">Reference proteome</keyword>
<gene>
    <name evidence="1" type="ORF">PISMIDRAFT_677537</name>
</gene>
<organism evidence="1 2">
    <name type="scientific">Pisolithus microcarpus 441</name>
    <dbReference type="NCBI Taxonomy" id="765257"/>
    <lineage>
        <taxon>Eukaryota</taxon>
        <taxon>Fungi</taxon>
        <taxon>Dikarya</taxon>
        <taxon>Basidiomycota</taxon>
        <taxon>Agaricomycotina</taxon>
        <taxon>Agaricomycetes</taxon>
        <taxon>Agaricomycetidae</taxon>
        <taxon>Boletales</taxon>
        <taxon>Sclerodermatineae</taxon>
        <taxon>Pisolithaceae</taxon>
        <taxon>Pisolithus</taxon>
    </lineage>
</organism>
<dbReference type="AlphaFoldDB" id="A0A0C9Z732"/>
<accession>A0A0C9Z732</accession>